<organism evidence="1 2">
    <name type="scientific">Candidatus Staskawiczbacteria bacterium RIFOXYD1_FULL_32_13</name>
    <dbReference type="NCBI Taxonomy" id="1802234"/>
    <lineage>
        <taxon>Bacteria</taxon>
        <taxon>Candidatus Staskawicziibacteriota</taxon>
    </lineage>
</organism>
<evidence type="ECO:0000313" key="1">
    <source>
        <dbReference type="EMBL" id="OGZ87602.1"/>
    </source>
</evidence>
<dbReference type="InterPro" id="IPR036565">
    <property type="entry name" value="Mur-like_cat_sf"/>
</dbReference>
<gene>
    <name evidence="1" type="ORF">A2561_04000</name>
</gene>
<dbReference type="Gene3D" id="3.40.1190.10">
    <property type="entry name" value="Mur-like, catalytic domain"/>
    <property type="match status" value="1"/>
</dbReference>
<name>A0A1G2JKL3_9BACT</name>
<sequence length="147" mass="16707">MIKIVIVNNFQENRINQLIQRVFSKNFPTEILVTHINNLKNVILGNNNLYVIYNSDDDSINKIIKEIDCQKIDFGFNDEADFKVSDANITNDAINFKLNFKGNSVPIWLKNDSHTNNADEIYNFLSIICAGNLLGLNIIEISESLNG</sequence>
<dbReference type="AlphaFoldDB" id="A0A1G2JKL3"/>
<protein>
    <recommendedName>
        <fullName evidence="3">Mur ligase central domain-containing protein</fullName>
    </recommendedName>
</protein>
<accession>A0A1G2JKL3</accession>
<dbReference type="EMBL" id="MHPU01000040">
    <property type="protein sequence ID" value="OGZ87602.1"/>
    <property type="molecule type" value="Genomic_DNA"/>
</dbReference>
<reference evidence="1 2" key="1">
    <citation type="journal article" date="2016" name="Nat. Commun.">
        <title>Thousands of microbial genomes shed light on interconnected biogeochemical processes in an aquifer system.</title>
        <authorList>
            <person name="Anantharaman K."/>
            <person name="Brown C.T."/>
            <person name="Hug L.A."/>
            <person name="Sharon I."/>
            <person name="Castelle C.J."/>
            <person name="Probst A.J."/>
            <person name="Thomas B.C."/>
            <person name="Singh A."/>
            <person name="Wilkins M.J."/>
            <person name="Karaoz U."/>
            <person name="Brodie E.L."/>
            <person name="Williams K.H."/>
            <person name="Hubbard S.S."/>
            <person name="Banfield J.F."/>
        </authorList>
    </citation>
    <scope>NUCLEOTIDE SEQUENCE [LARGE SCALE GENOMIC DNA]</scope>
</reference>
<comment type="caution">
    <text evidence="1">The sequence shown here is derived from an EMBL/GenBank/DDBJ whole genome shotgun (WGS) entry which is preliminary data.</text>
</comment>
<dbReference type="SUPFAM" id="SSF53623">
    <property type="entry name" value="MurD-like peptide ligases, catalytic domain"/>
    <property type="match status" value="1"/>
</dbReference>
<evidence type="ECO:0000313" key="2">
    <source>
        <dbReference type="Proteomes" id="UP000178935"/>
    </source>
</evidence>
<evidence type="ECO:0008006" key="3">
    <source>
        <dbReference type="Google" id="ProtNLM"/>
    </source>
</evidence>
<proteinExistence type="predicted"/>
<dbReference type="GO" id="GO:0005524">
    <property type="term" value="F:ATP binding"/>
    <property type="evidence" value="ECO:0007669"/>
    <property type="project" value="InterPro"/>
</dbReference>
<dbReference type="Proteomes" id="UP000178935">
    <property type="component" value="Unassembled WGS sequence"/>
</dbReference>